<dbReference type="InterPro" id="IPR017996">
    <property type="entry name" value="MRJP/yellow-related"/>
</dbReference>
<dbReference type="Gene3D" id="2.120.10.30">
    <property type="entry name" value="TolB, C-terminal domain"/>
    <property type="match status" value="1"/>
</dbReference>
<dbReference type="AlphaFoldDB" id="B4IZ03"/>
<dbReference type="OMA" id="ERHIYFI"/>
<dbReference type="KEGG" id="dgr:6556884"/>
<dbReference type="OrthoDB" id="6624404at2759"/>
<dbReference type="PANTHER" id="PTHR10009">
    <property type="entry name" value="PROTEIN YELLOW-RELATED"/>
    <property type="match status" value="1"/>
</dbReference>
<dbReference type="eggNOG" id="ENOG502S71M">
    <property type="taxonomic scope" value="Eukaryota"/>
</dbReference>
<comment type="similarity">
    <text evidence="2">Belongs to the major royal jelly protein family.</text>
</comment>
<dbReference type="GO" id="GO:0005576">
    <property type="term" value="C:extracellular region"/>
    <property type="evidence" value="ECO:0007669"/>
    <property type="project" value="UniProtKB-SubCell"/>
</dbReference>
<evidence type="ECO:0000256" key="3">
    <source>
        <dbReference type="ARBA" id="ARBA00022525"/>
    </source>
</evidence>
<evidence type="ECO:0000256" key="5">
    <source>
        <dbReference type="ARBA" id="ARBA00023180"/>
    </source>
</evidence>
<dbReference type="EMBL" id="CH916366">
    <property type="protein sequence ID" value="EDV97711.1"/>
    <property type="molecule type" value="Genomic_DNA"/>
</dbReference>
<gene>
    <name evidence="6" type="primary">Dgri\GH14545</name>
    <name evidence="6" type="ORF">Dgri_GH14545</name>
</gene>
<dbReference type="PANTHER" id="PTHR10009:SF7">
    <property type="entry name" value="GH10609P-RELATED"/>
    <property type="match status" value="1"/>
</dbReference>
<accession>B4IZ03</accession>
<organism evidence="7">
    <name type="scientific">Drosophila grimshawi</name>
    <name type="common">Hawaiian fruit fly</name>
    <name type="synonym">Idiomyia grimshawi</name>
    <dbReference type="NCBI Taxonomy" id="7222"/>
    <lineage>
        <taxon>Eukaryota</taxon>
        <taxon>Metazoa</taxon>
        <taxon>Ecdysozoa</taxon>
        <taxon>Arthropoda</taxon>
        <taxon>Hexapoda</taxon>
        <taxon>Insecta</taxon>
        <taxon>Pterygota</taxon>
        <taxon>Neoptera</taxon>
        <taxon>Endopterygota</taxon>
        <taxon>Diptera</taxon>
        <taxon>Brachycera</taxon>
        <taxon>Muscomorpha</taxon>
        <taxon>Ephydroidea</taxon>
        <taxon>Drosophilidae</taxon>
        <taxon>Drosophila</taxon>
        <taxon>Hawaiian Drosophila</taxon>
    </lineage>
</organism>
<keyword evidence="3" id="KW-0964">Secreted</keyword>
<evidence type="ECO:0000313" key="6">
    <source>
        <dbReference type="EMBL" id="EDV97711.1"/>
    </source>
</evidence>
<dbReference type="InParanoid" id="B4IZ03"/>
<dbReference type="PhylomeDB" id="B4IZ03"/>
<dbReference type="Pfam" id="PF03022">
    <property type="entry name" value="MRJP"/>
    <property type="match status" value="1"/>
</dbReference>
<dbReference type="STRING" id="7222.B4IZ03"/>
<evidence type="ECO:0000256" key="2">
    <source>
        <dbReference type="ARBA" id="ARBA00009127"/>
    </source>
</evidence>
<protein>
    <submittedName>
        <fullName evidence="6">GH14545</fullName>
    </submittedName>
</protein>
<reference evidence="6 7" key="1">
    <citation type="journal article" date="2007" name="Nature">
        <title>Evolution of genes and genomes on the Drosophila phylogeny.</title>
        <authorList>
            <consortium name="Drosophila 12 Genomes Consortium"/>
            <person name="Clark A.G."/>
            <person name="Eisen M.B."/>
            <person name="Smith D.R."/>
            <person name="Bergman C.M."/>
            <person name="Oliver B."/>
            <person name="Markow T.A."/>
            <person name="Kaufman T.C."/>
            <person name="Kellis M."/>
            <person name="Gelbart W."/>
            <person name="Iyer V.N."/>
            <person name="Pollard D.A."/>
            <person name="Sackton T.B."/>
            <person name="Larracuente A.M."/>
            <person name="Singh N.D."/>
            <person name="Abad J.P."/>
            <person name="Abt D.N."/>
            <person name="Adryan B."/>
            <person name="Aguade M."/>
            <person name="Akashi H."/>
            <person name="Anderson W.W."/>
            <person name="Aquadro C.F."/>
            <person name="Ardell D.H."/>
            <person name="Arguello R."/>
            <person name="Artieri C.G."/>
            <person name="Barbash D.A."/>
            <person name="Barker D."/>
            <person name="Barsanti P."/>
            <person name="Batterham P."/>
            <person name="Batzoglou S."/>
            <person name="Begun D."/>
            <person name="Bhutkar A."/>
            <person name="Blanco E."/>
            <person name="Bosak S.A."/>
            <person name="Bradley R.K."/>
            <person name="Brand A.D."/>
            <person name="Brent M.R."/>
            <person name="Brooks A.N."/>
            <person name="Brown R.H."/>
            <person name="Butlin R.K."/>
            <person name="Caggese C."/>
            <person name="Calvi B.R."/>
            <person name="Bernardo de Carvalho A."/>
            <person name="Caspi A."/>
            <person name="Castrezana S."/>
            <person name="Celniker S.E."/>
            <person name="Chang J.L."/>
            <person name="Chapple C."/>
            <person name="Chatterji S."/>
            <person name="Chinwalla A."/>
            <person name="Civetta A."/>
            <person name="Clifton S.W."/>
            <person name="Comeron J.M."/>
            <person name="Costello J.C."/>
            <person name="Coyne J.A."/>
            <person name="Daub J."/>
            <person name="David R.G."/>
            <person name="Delcher A.L."/>
            <person name="Delehaunty K."/>
            <person name="Do C.B."/>
            <person name="Ebling H."/>
            <person name="Edwards K."/>
            <person name="Eickbush T."/>
            <person name="Evans J.D."/>
            <person name="Filipski A."/>
            <person name="Findeiss S."/>
            <person name="Freyhult E."/>
            <person name="Fulton L."/>
            <person name="Fulton R."/>
            <person name="Garcia A.C."/>
            <person name="Gardiner A."/>
            <person name="Garfield D.A."/>
            <person name="Garvin B.E."/>
            <person name="Gibson G."/>
            <person name="Gilbert D."/>
            <person name="Gnerre S."/>
            <person name="Godfrey J."/>
            <person name="Good R."/>
            <person name="Gotea V."/>
            <person name="Gravely B."/>
            <person name="Greenberg A.J."/>
            <person name="Griffiths-Jones S."/>
            <person name="Gross S."/>
            <person name="Guigo R."/>
            <person name="Gustafson E.A."/>
            <person name="Haerty W."/>
            <person name="Hahn M.W."/>
            <person name="Halligan D.L."/>
            <person name="Halpern A.L."/>
            <person name="Halter G.M."/>
            <person name="Han M.V."/>
            <person name="Heger A."/>
            <person name="Hillier L."/>
            <person name="Hinrichs A.S."/>
            <person name="Holmes I."/>
            <person name="Hoskins R.A."/>
            <person name="Hubisz M.J."/>
            <person name="Hultmark D."/>
            <person name="Huntley M.A."/>
            <person name="Jaffe D.B."/>
            <person name="Jagadeeshan S."/>
            <person name="Jeck W.R."/>
            <person name="Johnson J."/>
            <person name="Jones C.D."/>
            <person name="Jordan W.C."/>
            <person name="Karpen G.H."/>
            <person name="Kataoka E."/>
            <person name="Keightley P.D."/>
            <person name="Kheradpour P."/>
            <person name="Kirkness E.F."/>
            <person name="Koerich L.B."/>
            <person name="Kristiansen K."/>
            <person name="Kudrna D."/>
            <person name="Kulathinal R.J."/>
            <person name="Kumar S."/>
            <person name="Kwok R."/>
            <person name="Lander E."/>
            <person name="Langley C.H."/>
            <person name="Lapoint R."/>
            <person name="Lazzaro B.P."/>
            <person name="Lee S.J."/>
            <person name="Levesque L."/>
            <person name="Li R."/>
            <person name="Lin C.F."/>
            <person name="Lin M.F."/>
            <person name="Lindblad-Toh K."/>
            <person name="Llopart A."/>
            <person name="Long M."/>
            <person name="Low L."/>
            <person name="Lozovsky E."/>
            <person name="Lu J."/>
            <person name="Luo M."/>
            <person name="Machado C.A."/>
            <person name="Makalowski W."/>
            <person name="Marzo M."/>
            <person name="Matsuda M."/>
            <person name="Matzkin L."/>
            <person name="McAllister B."/>
            <person name="McBride C.S."/>
            <person name="McKernan B."/>
            <person name="McKernan K."/>
            <person name="Mendez-Lago M."/>
            <person name="Minx P."/>
            <person name="Mollenhauer M.U."/>
            <person name="Montooth K."/>
            <person name="Mount S.M."/>
            <person name="Mu X."/>
            <person name="Myers E."/>
            <person name="Negre B."/>
            <person name="Newfeld S."/>
            <person name="Nielsen R."/>
            <person name="Noor M.A."/>
            <person name="O'Grady P."/>
            <person name="Pachter L."/>
            <person name="Papaceit M."/>
            <person name="Parisi M.J."/>
            <person name="Parisi M."/>
            <person name="Parts L."/>
            <person name="Pedersen J.S."/>
            <person name="Pesole G."/>
            <person name="Phillippy A.M."/>
            <person name="Ponting C.P."/>
            <person name="Pop M."/>
            <person name="Porcelli D."/>
            <person name="Powell J.R."/>
            <person name="Prohaska S."/>
            <person name="Pruitt K."/>
            <person name="Puig M."/>
            <person name="Quesneville H."/>
            <person name="Ram K.R."/>
            <person name="Rand D."/>
            <person name="Rasmussen M.D."/>
            <person name="Reed L.K."/>
            <person name="Reenan R."/>
            <person name="Reily A."/>
            <person name="Remington K.A."/>
            <person name="Rieger T.T."/>
            <person name="Ritchie M.G."/>
            <person name="Robin C."/>
            <person name="Rogers Y.H."/>
            <person name="Rohde C."/>
            <person name="Rozas J."/>
            <person name="Rubenfield M.J."/>
            <person name="Ruiz A."/>
            <person name="Russo S."/>
            <person name="Salzberg S.L."/>
            <person name="Sanchez-Gracia A."/>
            <person name="Saranga D.J."/>
            <person name="Sato H."/>
            <person name="Schaeffer S.W."/>
            <person name="Schatz M.C."/>
            <person name="Schlenke T."/>
            <person name="Schwartz R."/>
            <person name="Segarra C."/>
            <person name="Singh R.S."/>
            <person name="Sirot L."/>
            <person name="Sirota M."/>
            <person name="Sisneros N.B."/>
            <person name="Smith C.D."/>
            <person name="Smith T.F."/>
            <person name="Spieth J."/>
            <person name="Stage D.E."/>
            <person name="Stark A."/>
            <person name="Stephan W."/>
            <person name="Strausberg R.L."/>
            <person name="Strempel S."/>
            <person name="Sturgill D."/>
            <person name="Sutton G."/>
            <person name="Sutton G.G."/>
            <person name="Tao W."/>
            <person name="Teichmann S."/>
            <person name="Tobari Y.N."/>
            <person name="Tomimura Y."/>
            <person name="Tsolas J.M."/>
            <person name="Valente V.L."/>
            <person name="Venter E."/>
            <person name="Venter J.C."/>
            <person name="Vicario S."/>
            <person name="Vieira F.G."/>
            <person name="Vilella A.J."/>
            <person name="Villasante A."/>
            <person name="Walenz B."/>
            <person name="Wang J."/>
            <person name="Wasserman M."/>
            <person name="Watts T."/>
            <person name="Wilson D."/>
            <person name="Wilson R.K."/>
            <person name="Wing R.A."/>
            <person name="Wolfner M.F."/>
            <person name="Wong A."/>
            <person name="Wong G.K."/>
            <person name="Wu C.I."/>
            <person name="Wu G."/>
            <person name="Yamamoto D."/>
            <person name="Yang H.P."/>
            <person name="Yang S.P."/>
            <person name="Yorke J.A."/>
            <person name="Yoshida K."/>
            <person name="Zdobnov E."/>
            <person name="Zhang P."/>
            <person name="Zhang Y."/>
            <person name="Zimin A.V."/>
            <person name="Baldwin J."/>
            <person name="Abdouelleil A."/>
            <person name="Abdulkadir J."/>
            <person name="Abebe A."/>
            <person name="Abera B."/>
            <person name="Abreu J."/>
            <person name="Acer S.C."/>
            <person name="Aftuck L."/>
            <person name="Alexander A."/>
            <person name="An P."/>
            <person name="Anderson E."/>
            <person name="Anderson S."/>
            <person name="Arachi H."/>
            <person name="Azer M."/>
            <person name="Bachantsang P."/>
            <person name="Barry A."/>
            <person name="Bayul T."/>
            <person name="Berlin A."/>
            <person name="Bessette D."/>
            <person name="Bloom T."/>
            <person name="Blye J."/>
            <person name="Boguslavskiy L."/>
            <person name="Bonnet C."/>
            <person name="Boukhgalter B."/>
            <person name="Bourzgui I."/>
            <person name="Brown A."/>
            <person name="Cahill P."/>
            <person name="Channer S."/>
            <person name="Cheshatsang Y."/>
            <person name="Chuda L."/>
            <person name="Citroen M."/>
            <person name="Collymore A."/>
            <person name="Cooke P."/>
            <person name="Costello M."/>
            <person name="D'Aco K."/>
            <person name="Daza R."/>
            <person name="De Haan G."/>
            <person name="DeGray S."/>
            <person name="DeMaso C."/>
            <person name="Dhargay N."/>
            <person name="Dooley K."/>
            <person name="Dooley E."/>
            <person name="Doricent M."/>
            <person name="Dorje P."/>
            <person name="Dorjee K."/>
            <person name="Dupes A."/>
            <person name="Elong R."/>
            <person name="Falk J."/>
            <person name="Farina A."/>
            <person name="Faro S."/>
            <person name="Ferguson D."/>
            <person name="Fisher S."/>
            <person name="Foley C.D."/>
            <person name="Franke A."/>
            <person name="Friedrich D."/>
            <person name="Gadbois L."/>
            <person name="Gearin G."/>
            <person name="Gearin C.R."/>
            <person name="Giannoukos G."/>
            <person name="Goode T."/>
            <person name="Graham J."/>
            <person name="Grandbois E."/>
            <person name="Grewal S."/>
            <person name="Gyaltsen K."/>
            <person name="Hafez N."/>
            <person name="Hagos B."/>
            <person name="Hall J."/>
            <person name="Henson C."/>
            <person name="Hollinger A."/>
            <person name="Honan T."/>
            <person name="Huard M.D."/>
            <person name="Hughes L."/>
            <person name="Hurhula B."/>
            <person name="Husby M.E."/>
            <person name="Kamat A."/>
            <person name="Kanga B."/>
            <person name="Kashin S."/>
            <person name="Khazanovich D."/>
            <person name="Kisner P."/>
            <person name="Lance K."/>
            <person name="Lara M."/>
            <person name="Lee W."/>
            <person name="Lennon N."/>
            <person name="Letendre F."/>
            <person name="LeVine R."/>
            <person name="Lipovsky A."/>
            <person name="Liu X."/>
            <person name="Liu J."/>
            <person name="Liu S."/>
            <person name="Lokyitsang T."/>
            <person name="Lokyitsang Y."/>
            <person name="Lubonja R."/>
            <person name="Lui A."/>
            <person name="MacDonald P."/>
            <person name="Magnisalis V."/>
            <person name="Maru K."/>
            <person name="Matthews C."/>
            <person name="McCusker W."/>
            <person name="McDonough S."/>
            <person name="Mehta T."/>
            <person name="Meldrim J."/>
            <person name="Meneus L."/>
            <person name="Mihai O."/>
            <person name="Mihalev A."/>
            <person name="Mihova T."/>
            <person name="Mittelman R."/>
            <person name="Mlenga V."/>
            <person name="Montmayeur A."/>
            <person name="Mulrain L."/>
            <person name="Navidi A."/>
            <person name="Naylor J."/>
            <person name="Negash T."/>
            <person name="Nguyen T."/>
            <person name="Nguyen N."/>
            <person name="Nicol R."/>
            <person name="Norbu C."/>
            <person name="Norbu N."/>
            <person name="Novod N."/>
            <person name="O'Neill B."/>
            <person name="Osman S."/>
            <person name="Markiewicz E."/>
            <person name="Oyono O.L."/>
            <person name="Patti C."/>
            <person name="Phunkhang P."/>
            <person name="Pierre F."/>
            <person name="Priest M."/>
            <person name="Raghuraman S."/>
            <person name="Rege F."/>
            <person name="Reyes R."/>
            <person name="Rise C."/>
            <person name="Rogov P."/>
            <person name="Ross K."/>
            <person name="Ryan E."/>
            <person name="Settipalli S."/>
            <person name="Shea T."/>
            <person name="Sherpa N."/>
            <person name="Shi L."/>
            <person name="Shih D."/>
            <person name="Sparrow T."/>
            <person name="Spaulding J."/>
            <person name="Stalker J."/>
            <person name="Stange-Thomann N."/>
            <person name="Stavropoulos S."/>
            <person name="Stone C."/>
            <person name="Strader C."/>
            <person name="Tesfaye S."/>
            <person name="Thomson T."/>
            <person name="Thoulutsang Y."/>
            <person name="Thoulutsang D."/>
            <person name="Topham K."/>
            <person name="Topping I."/>
            <person name="Tsamla T."/>
            <person name="Vassiliev H."/>
            <person name="Vo A."/>
            <person name="Wangchuk T."/>
            <person name="Wangdi T."/>
            <person name="Weiand M."/>
            <person name="Wilkinson J."/>
            <person name="Wilson A."/>
            <person name="Yadav S."/>
            <person name="Young G."/>
            <person name="Yu Q."/>
            <person name="Zembek L."/>
            <person name="Zhong D."/>
            <person name="Zimmer A."/>
            <person name="Zwirko Z."/>
            <person name="Jaffe D.B."/>
            <person name="Alvarez P."/>
            <person name="Brockman W."/>
            <person name="Butler J."/>
            <person name="Chin C."/>
            <person name="Gnerre S."/>
            <person name="Grabherr M."/>
            <person name="Kleber M."/>
            <person name="Mauceli E."/>
            <person name="MacCallum I."/>
        </authorList>
    </citation>
    <scope>NUCLEOTIDE SEQUENCE [LARGE SCALE GENOMIC DNA]</scope>
    <source>
        <strain evidence="7">Tucson 15287-2541.00</strain>
    </source>
</reference>
<keyword evidence="7" id="KW-1185">Reference proteome</keyword>
<sequence>MERQTRLGLYFVYGMLIEASINNAWLQSQPGLNESSYNVRHLSTHFSRVFLSISVARNDFPTLIEAQWPVSYLPMRTAIFPSSELHASRADVELDCTLLQQAHWSQVDSLSRLWVMDVGWPHNDCPPKLLVFDLMRNNAELLRIDCAQHIGANATESLVVQLGPRSSSCELERHIFFISDSQPHILAYDILEQTWHRRQLLSNKYENMTQTFPIKPMDFTFGLQGELIVSDLDGVLYSSMRRLQLISSTPSSSSSTISSSNSLHIQLTRLGSLLGPSRSMLMDFFGALFYVVPKFGAVVRCAQLANLTAEGNEIIYLTSKNIQQIFFGAEGAVWVLSDRVLTPQDICYPGILN</sequence>
<evidence type="ECO:0000256" key="4">
    <source>
        <dbReference type="ARBA" id="ARBA00022729"/>
    </source>
</evidence>
<dbReference type="InterPro" id="IPR011042">
    <property type="entry name" value="6-blade_b-propeller_TolB-like"/>
</dbReference>
<proteinExistence type="inferred from homology"/>
<keyword evidence="5" id="KW-0325">Glycoprotein</keyword>
<dbReference type="HOGENOM" id="CLU_075992_0_0_1"/>
<evidence type="ECO:0000256" key="1">
    <source>
        <dbReference type="ARBA" id="ARBA00004613"/>
    </source>
</evidence>
<dbReference type="Proteomes" id="UP000001070">
    <property type="component" value="Unassembled WGS sequence"/>
</dbReference>
<keyword evidence="4" id="KW-0732">Signal</keyword>
<evidence type="ECO:0000313" key="7">
    <source>
        <dbReference type="Proteomes" id="UP000001070"/>
    </source>
</evidence>
<name>B4IZ03_DROGR</name>
<comment type="subcellular location">
    <subcellularLocation>
        <location evidence="1">Secreted</location>
    </subcellularLocation>
</comment>
<dbReference type="FunCoup" id="B4IZ03">
    <property type="interactions" value="11"/>
</dbReference>